<dbReference type="GO" id="GO:0003677">
    <property type="term" value="F:DNA binding"/>
    <property type="evidence" value="ECO:0007669"/>
    <property type="project" value="UniProtKB-KW"/>
</dbReference>
<evidence type="ECO:0000256" key="2">
    <source>
        <dbReference type="ARBA" id="ARBA00022747"/>
    </source>
</evidence>
<evidence type="ECO:0000256" key="1">
    <source>
        <dbReference type="ARBA" id="ARBA00010923"/>
    </source>
</evidence>
<proteinExistence type="inferred from homology"/>
<dbReference type="InterPro" id="IPR052021">
    <property type="entry name" value="Type-I_RS_S_subunit"/>
</dbReference>
<dbReference type="PANTHER" id="PTHR30408:SF13">
    <property type="entry name" value="TYPE I RESTRICTION ENZYME HINDI SPECIFICITY SUBUNIT"/>
    <property type="match status" value="1"/>
</dbReference>
<comment type="similarity">
    <text evidence="1">Belongs to the type-I restriction system S methylase family.</text>
</comment>
<dbReference type="GO" id="GO:0004519">
    <property type="term" value="F:endonuclease activity"/>
    <property type="evidence" value="ECO:0007669"/>
    <property type="project" value="UniProtKB-KW"/>
</dbReference>
<feature type="domain" description="Type I restriction modification DNA specificity" evidence="4">
    <location>
        <begin position="200"/>
        <end position="373"/>
    </location>
</feature>
<dbReference type="Gene3D" id="1.10.287.1120">
    <property type="entry name" value="Bipartite methylase S protein"/>
    <property type="match status" value="1"/>
</dbReference>
<reference evidence="5 6" key="1">
    <citation type="submission" date="2018-08" db="EMBL/GenBank/DDBJ databases">
        <title>A genome reference for cultivated species of the human gut microbiota.</title>
        <authorList>
            <person name="Zou Y."/>
            <person name="Xue W."/>
            <person name="Luo G."/>
        </authorList>
    </citation>
    <scope>NUCLEOTIDE SEQUENCE [LARGE SCALE GENOMIC DNA]</scope>
    <source>
        <strain evidence="5 6">AF20-9LB</strain>
    </source>
</reference>
<gene>
    <name evidence="5" type="ORF">DWX70_23880</name>
</gene>
<organism evidence="5 6">
    <name type="scientific">Bacteroides ovatus</name>
    <dbReference type="NCBI Taxonomy" id="28116"/>
    <lineage>
        <taxon>Bacteria</taxon>
        <taxon>Pseudomonadati</taxon>
        <taxon>Bacteroidota</taxon>
        <taxon>Bacteroidia</taxon>
        <taxon>Bacteroidales</taxon>
        <taxon>Bacteroidaceae</taxon>
        <taxon>Bacteroides</taxon>
    </lineage>
</organism>
<dbReference type="Proteomes" id="UP000266492">
    <property type="component" value="Unassembled WGS sequence"/>
</dbReference>
<keyword evidence="5" id="KW-0255">Endonuclease</keyword>
<keyword evidence="2" id="KW-0680">Restriction system</keyword>
<sequence>MEEWKEYELGELITLNSGGTPDKSNKSYWGGDIPWISAKFMYDDYLYSSELKISQEGLDNGSRLAPKGSILLLTRGSGLFNRIPVCYVMRDLAYNQDVKCLESKNKELISTKFLFYWLMGNKNSIGAILETTGIGAGKIDTNRLKNIRISLPPKEYQQALIGFAESIMHKIELNRRINDNLEQQTQALFKSWFVDNPKPNWSETTFSEVANFIGGYSYKGEELTDSSNIAMVTIKNFGRNGGFKADGFKGIAPFVKLKECHYANLFDILVAHTDLTQNADVIGNAELLLTYGRYDGIIFSMDLVKVLPKNNFPYRFLLAAMLKNKIFKGHCLGYVNGTTVLHLSKKALPNFEVKIPPKAEAKTMNDALAPYYQRMAEVLQENDRLIHLRDTLLPKLMSGELNINAKSRLQ</sequence>
<keyword evidence="3" id="KW-0238">DNA-binding</keyword>
<comment type="caution">
    <text evidence="5">The sequence shown here is derived from an EMBL/GenBank/DDBJ whole genome shotgun (WGS) entry which is preliminary data.</text>
</comment>
<keyword evidence="5" id="KW-0540">Nuclease</keyword>
<dbReference type="SUPFAM" id="SSF116734">
    <property type="entry name" value="DNA methylase specificity domain"/>
    <property type="match status" value="2"/>
</dbReference>
<feature type="domain" description="Type I restriction modification DNA specificity" evidence="4">
    <location>
        <begin position="1"/>
        <end position="183"/>
    </location>
</feature>
<keyword evidence="5" id="KW-0378">Hydrolase</keyword>
<evidence type="ECO:0000256" key="3">
    <source>
        <dbReference type="ARBA" id="ARBA00023125"/>
    </source>
</evidence>
<evidence type="ECO:0000259" key="4">
    <source>
        <dbReference type="Pfam" id="PF01420"/>
    </source>
</evidence>
<dbReference type="AlphaFoldDB" id="A0A395VPY9"/>
<dbReference type="InterPro" id="IPR000055">
    <property type="entry name" value="Restrct_endonuc_typeI_TRD"/>
</dbReference>
<name>A0A395VPY9_BACOV</name>
<evidence type="ECO:0000313" key="6">
    <source>
        <dbReference type="Proteomes" id="UP000266492"/>
    </source>
</evidence>
<dbReference type="GO" id="GO:0009307">
    <property type="term" value="P:DNA restriction-modification system"/>
    <property type="evidence" value="ECO:0007669"/>
    <property type="project" value="UniProtKB-KW"/>
</dbReference>
<dbReference type="Pfam" id="PF01420">
    <property type="entry name" value="Methylase_S"/>
    <property type="match status" value="2"/>
</dbReference>
<dbReference type="CDD" id="cd17249">
    <property type="entry name" value="RMtype1_S_EcoR124I-TRD2-CR2_like"/>
    <property type="match status" value="1"/>
</dbReference>
<accession>A0A395VPY9</accession>
<evidence type="ECO:0000313" key="5">
    <source>
        <dbReference type="EMBL" id="RGS79645.1"/>
    </source>
</evidence>
<dbReference type="EMBL" id="QRVZ01000032">
    <property type="protein sequence ID" value="RGS79645.1"/>
    <property type="molecule type" value="Genomic_DNA"/>
</dbReference>
<dbReference type="PANTHER" id="PTHR30408">
    <property type="entry name" value="TYPE-1 RESTRICTION ENZYME ECOKI SPECIFICITY PROTEIN"/>
    <property type="match status" value="1"/>
</dbReference>
<protein>
    <submittedName>
        <fullName evidence="5">Restriction endonuclease subunit S</fullName>
    </submittedName>
</protein>
<dbReference type="InterPro" id="IPR044946">
    <property type="entry name" value="Restrct_endonuc_typeI_TRD_sf"/>
</dbReference>
<dbReference type="Gene3D" id="3.90.220.20">
    <property type="entry name" value="DNA methylase specificity domains"/>
    <property type="match status" value="2"/>
</dbReference>
<dbReference type="RefSeq" id="WP_118419260.1">
    <property type="nucleotide sequence ID" value="NZ_BAABYJ010000001.1"/>
</dbReference>